<keyword evidence="7" id="KW-1185">Reference proteome</keyword>
<comment type="caution">
    <text evidence="6">The sequence shown here is derived from an EMBL/GenBank/DDBJ whole genome shotgun (WGS) entry which is preliminary data.</text>
</comment>
<dbReference type="NCBIfam" id="NF008425">
    <property type="entry name" value="PRK11259.1"/>
    <property type="match status" value="1"/>
</dbReference>
<organism evidence="6 7">
    <name type="scientific">Shinella lacus</name>
    <dbReference type="NCBI Taxonomy" id="2654216"/>
    <lineage>
        <taxon>Bacteria</taxon>
        <taxon>Pseudomonadati</taxon>
        <taxon>Pseudomonadota</taxon>
        <taxon>Alphaproteobacteria</taxon>
        <taxon>Hyphomicrobiales</taxon>
        <taxon>Rhizobiaceae</taxon>
        <taxon>Shinella</taxon>
    </lineage>
</organism>
<dbReference type="PANTHER" id="PTHR10961">
    <property type="entry name" value="PEROXISOMAL SARCOSINE OXIDASE"/>
    <property type="match status" value="1"/>
</dbReference>
<comment type="cofactor">
    <cofactor evidence="1">
        <name>FAD</name>
        <dbReference type="ChEBI" id="CHEBI:57692"/>
    </cofactor>
</comment>
<dbReference type="InterPro" id="IPR036188">
    <property type="entry name" value="FAD/NAD-bd_sf"/>
</dbReference>
<keyword evidence="2" id="KW-0285">Flavoprotein</keyword>
<dbReference type="EMBL" id="WHSB02000013">
    <property type="protein sequence ID" value="MCQ4633492.1"/>
    <property type="molecule type" value="Genomic_DNA"/>
</dbReference>
<evidence type="ECO:0000256" key="1">
    <source>
        <dbReference type="ARBA" id="ARBA00001974"/>
    </source>
</evidence>
<evidence type="ECO:0000259" key="5">
    <source>
        <dbReference type="Pfam" id="PF01266"/>
    </source>
</evidence>
<dbReference type="Proteomes" id="UP000996601">
    <property type="component" value="Unassembled WGS sequence"/>
</dbReference>
<evidence type="ECO:0000313" key="7">
    <source>
        <dbReference type="Proteomes" id="UP000996601"/>
    </source>
</evidence>
<sequence>MATHQTILDVDCAVVGLGVMGASTLYFLAQSGGKVVGIDTYSPPHGHGASYGGYKVTREAVAEGPAYLHFVRRSNALLCDLEHRYGVSLMQRTGTLIIGSEATSSASGFLRDTIGIAQANGIVHEVLPSRELRRRYPQLIGIAEEDTGYLEPDAGFIRPEPLLDLQIALAEHAGAEILRNTAIKRITSVSGGVEIEAEGVRIRARQVVVAAGRWMGELLGDQLASLLTVGRQRTFTFKVRDAAAYRAERFPTLMWFRERVGGDCATVFPLEGSEEGLKFFVADTEVDARIGQSSDRFFEQHVAPFFSGISPELQAMEACYYTSTSDHGFLLDWHPDIAGLFLVSACSGHGFKHALGIGETVSAVLRGRPTPDLSAFSLERFFAGLPGH</sequence>
<dbReference type="Pfam" id="PF01266">
    <property type="entry name" value="DAO"/>
    <property type="match status" value="1"/>
</dbReference>
<dbReference type="PANTHER" id="PTHR10961:SF7">
    <property type="entry name" value="FAD DEPENDENT OXIDOREDUCTASE DOMAIN-CONTAINING PROTEIN"/>
    <property type="match status" value="1"/>
</dbReference>
<keyword evidence="4 6" id="KW-0560">Oxidoreductase</keyword>
<name>A0ABT1REB7_9HYPH</name>
<feature type="domain" description="FAD dependent oxidoreductase" evidence="5">
    <location>
        <begin position="11"/>
        <end position="362"/>
    </location>
</feature>
<dbReference type="GO" id="GO:0050131">
    <property type="term" value="F:N-methyl-L-amino-acid oxidase activity"/>
    <property type="evidence" value="ECO:0007669"/>
    <property type="project" value="UniProtKB-EC"/>
</dbReference>
<dbReference type="InterPro" id="IPR006076">
    <property type="entry name" value="FAD-dep_OxRdtase"/>
</dbReference>
<protein>
    <submittedName>
        <fullName evidence="6">N-methyl-L-tryptophan oxidase</fullName>
        <ecNumber evidence="6">1.5.3.2</ecNumber>
    </submittedName>
</protein>
<evidence type="ECO:0000256" key="4">
    <source>
        <dbReference type="ARBA" id="ARBA00023002"/>
    </source>
</evidence>
<keyword evidence="3" id="KW-0274">FAD</keyword>
<reference evidence="6" key="1">
    <citation type="submission" date="2021-07" db="EMBL/GenBank/DDBJ databases">
        <title>Shinella sp. nov., a novel member of the genus Shinella from water.</title>
        <authorList>
            <person name="Deng Y."/>
        </authorList>
    </citation>
    <scope>NUCLEOTIDE SEQUENCE</scope>
    <source>
        <strain evidence="6">CPCC 100929</strain>
    </source>
</reference>
<dbReference type="EC" id="1.5.3.2" evidence="6"/>
<evidence type="ECO:0000313" key="6">
    <source>
        <dbReference type="EMBL" id="MCQ4633492.1"/>
    </source>
</evidence>
<dbReference type="SUPFAM" id="SSF51905">
    <property type="entry name" value="FAD/NAD(P)-binding domain"/>
    <property type="match status" value="1"/>
</dbReference>
<proteinExistence type="predicted"/>
<dbReference type="InterPro" id="IPR045170">
    <property type="entry name" value="MTOX"/>
</dbReference>
<dbReference type="Gene3D" id="3.50.50.60">
    <property type="entry name" value="FAD/NAD(P)-binding domain"/>
    <property type="match status" value="1"/>
</dbReference>
<accession>A0ABT1REB7</accession>
<evidence type="ECO:0000256" key="2">
    <source>
        <dbReference type="ARBA" id="ARBA00022630"/>
    </source>
</evidence>
<dbReference type="Gene3D" id="3.30.9.10">
    <property type="entry name" value="D-Amino Acid Oxidase, subunit A, domain 2"/>
    <property type="match status" value="1"/>
</dbReference>
<gene>
    <name evidence="6" type="primary">solA</name>
    <name evidence="6" type="ORF">GB927_025865</name>
</gene>
<evidence type="ECO:0000256" key="3">
    <source>
        <dbReference type="ARBA" id="ARBA00022827"/>
    </source>
</evidence>
<dbReference type="RefSeq" id="WP_256120110.1">
    <property type="nucleotide sequence ID" value="NZ_WHSB02000013.1"/>
</dbReference>